<dbReference type="RefSeq" id="WP_081088843.1">
    <property type="nucleotide sequence ID" value="NZ_CP055265.1"/>
</dbReference>
<dbReference type="PANTHER" id="PTHR43792">
    <property type="entry name" value="GNAT FAMILY, PUTATIVE (AFU_ORTHOLOGUE AFUA_3G00765)-RELATED-RELATED"/>
    <property type="match status" value="1"/>
</dbReference>
<name>A0A368NTP4_AGRVI</name>
<sequence length="190" mass="21464">MQDEPMVSRVPVLETERLRLRGHRLEDFEASARMWSDERVVRYISGKPSSRSDSWSRLLRYIGHWQALSFGYWVVEDRTSGAFLGEVGFANYKRDITPPLDEVPEIGWVLIADAHGRGIATEAVAAALGWGDRNFAHGETVCLFDPQHQASIRVAKKSGYIRKGEVTYMGRPTLVMQRIKPLSETAPDFG</sequence>
<dbReference type="OrthoDB" id="6293260at2"/>
<dbReference type="AlphaFoldDB" id="A0A368NTP4"/>
<dbReference type="InterPro" id="IPR016181">
    <property type="entry name" value="Acyl_CoA_acyltransferase"/>
</dbReference>
<evidence type="ECO:0000259" key="1">
    <source>
        <dbReference type="PROSITE" id="PS51186"/>
    </source>
</evidence>
<organism evidence="2 3">
    <name type="scientific">Agrobacterium vitis</name>
    <name type="common">Rhizobium vitis</name>
    <dbReference type="NCBI Taxonomy" id="373"/>
    <lineage>
        <taxon>Bacteria</taxon>
        <taxon>Pseudomonadati</taxon>
        <taxon>Pseudomonadota</taxon>
        <taxon>Alphaproteobacteria</taxon>
        <taxon>Hyphomicrobiales</taxon>
        <taxon>Rhizobiaceae</taxon>
        <taxon>Rhizobium/Agrobacterium group</taxon>
        <taxon>Agrobacterium</taxon>
    </lineage>
</organism>
<comment type="caution">
    <text evidence="2">The sequence shown here is derived from an EMBL/GenBank/DDBJ whole genome shotgun (WGS) entry which is preliminary data.</text>
</comment>
<evidence type="ECO:0000313" key="2">
    <source>
        <dbReference type="EMBL" id="KAA3532432.1"/>
    </source>
</evidence>
<evidence type="ECO:0000313" key="3">
    <source>
        <dbReference type="Proteomes" id="UP000436911"/>
    </source>
</evidence>
<dbReference type="GeneID" id="60682370"/>
<dbReference type="Proteomes" id="UP000436911">
    <property type="component" value="Unassembled WGS sequence"/>
</dbReference>
<keyword evidence="2" id="KW-0808">Transferase</keyword>
<dbReference type="PROSITE" id="PS51186">
    <property type="entry name" value="GNAT"/>
    <property type="match status" value="1"/>
</dbReference>
<dbReference type="PANTHER" id="PTHR43792:SF16">
    <property type="entry name" value="N-ACETYLTRANSFERASE DOMAIN-CONTAINING PROTEIN"/>
    <property type="match status" value="1"/>
</dbReference>
<dbReference type="Pfam" id="PF13302">
    <property type="entry name" value="Acetyltransf_3"/>
    <property type="match status" value="1"/>
</dbReference>
<dbReference type="SUPFAM" id="SSF55729">
    <property type="entry name" value="Acyl-CoA N-acyltransferases (Nat)"/>
    <property type="match status" value="1"/>
</dbReference>
<protein>
    <submittedName>
        <fullName evidence="2">N-acetyltransferase</fullName>
    </submittedName>
</protein>
<reference evidence="2 3" key="1">
    <citation type="submission" date="2018-08" db="EMBL/GenBank/DDBJ databases">
        <title>Genome sequencing of Agrobacterium vitis strain ICMP 10754.</title>
        <authorList>
            <person name="Visnovsky S.B."/>
            <person name="Pitman A.R."/>
        </authorList>
    </citation>
    <scope>NUCLEOTIDE SEQUENCE [LARGE SCALE GENOMIC DNA]</scope>
    <source>
        <strain evidence="2 3">ICMP 10754</strain>
    </source>
</reference>
<dbReference type="GO" id="GO:0016747">
    <property type="term" value="F:acyltransferase activity, transferring groups other than amino-acyl groups"/>
    <property type="evidence" value="ECO:0007669"/>
    <property type="project" value="InterPro"/>
</dbReference>
<feature type="domain" description="N-acetyltransferase" evidence="1">
    <location>
        <begin position="18"/>
        <end position="181"/>
    </location>
</feature>
<gene>
    <name evidence="2" type="ORF">DXT89_03650</name>
</gene>
<dbReference type="InterPro" id="IPR051531">
    <property type="entry name" value="N-acetyltransferase"/>
</dbReference>
<accession>A0A368NTP4</accession>
<dbReference type="Gene3D" id="3.40.630.30">
    <property type="match status" value="1"/>
</dbReference>
<proteinExistence type="predicted"/>
<dbReference type="EMBL" id="QUSG01000001">
    <property type="protein sequence ID" value="KAA3532432.1"/>
    <property type="molecule type" value="Genomic_DNA"/>
</dbReference>
<dbReference type="InterPro" id="IPR000182">
    <property type="entry name" value="GNAT_dom"/>
</dbReference>